<feature type="domain" description="GmrSD restriction endonucleases C-terminal" evidence="2">
    <location>
        <begin position="403"/>
        <end position="529"/>
    </location>
</feature>
<dbReference type="InterPro" id="IPR004919">
    <property type="entry name" value="GmrSD_N"/>
</dbReference>
<dbReference type="RefSeq" id="WP_180906504.1">
    <property type="nucleotide sequence ID" value="NZ_CP040908.1"/>
</dbReference>
<sequence length="542" mass="64349">MSDKINISIYFNKGTFVIPDYQRGYKWSVKDKEMSSLDFFMDSLIEAYNTNVNEYFIEAVTVVEEANTIILVDGQQRTTSLFLLFAVLEKFDFIKNKLIYDVRVDSHIWLSNLINNNLDVCLDENLNDDQDIHYFKKAIKEIILKLEKINKDDFFNFINEKVFLLFNPIPKEKAITTFISLNGLKAIMKDEELIKSDLLIKSSRQENIPYTNEIHKVSSEWRINEDRGRLARNWDKWLYWWNTEKVKKYFNVGDNHPLYYLLVTYWKINLDDSNNVKDFSFDKFKNQFINNAKEAKFHFEGLRKLQKTFEDLYNDTYSHNFLGIILKTSNSREAALHYFLNSKSDKKISLEEYAKWSLVGTTHLEIINNERDNDNSILIRLKKATDSISLISEKYVYSKMDGEDFNDRRKEFAFRFLLLLNLLEDNKLKRKFDYSIWDNRSLEHIYPKSKANNLNFDNDAYKEASIHSIGNLVLLYGRDNSSFGAKDYQDKKNTYFNTSEDFKSRNLLHTISVFANSKWQEIEIVQNREKTITQLNHYYGIN</sequence>
<dbReference type="InterPro" id="IPR011089">
    <property type="entry name" value="GmrSD_C"/>
</dbReference>
<protein>
    <submittedName>
        <fullName evidence="3">DUF262 domain-containing protein</fullName>
    </submittedName>
</protein>
<evidence type="ECO:0000259" key="2">
    <source>
        <dbReference type="Pfam" id="PF07510"/>
    </source>
</evidence>
<reference evidence="3 4" key="1">
    <citation type="submission" date="2019-06" db="EMBL/GenBank/DDBJ databases">
        <title>Emergence of pandrug resistant Empedobacter falsenii in China.</title>
        <authorList>
            <person name="Dong N."/>
            <person name="Chen S."/>
            <person name="Zhang R."/>
        </authorList>
    </citation>
    <scope>NUCLEOTIDE SEQUENCE [LARGE SCALE GENOMIC DNA]</scope>
    <source>
        <strain evidence="3 4">1681-1</strain>
    </source>
</reference>
<name>A0A7H9DS15_9FLAO</name>
<accession>A0A7H9DS15</accession>
<proteinExistence type="predicted"/>
<dbReference type="Proteomes" id="UP000510643">
    <property type="component" value="Chromosome"/>
</dbReference>
<keyword evidence="4" id="KW-1185">Reference proteome</keyword>
<dbReference type="PANTHER" id="PTHR35149:SF1">
    <property type="entry name" value="DUF5655 DOMAIN-CONTAINING PROTEIN"/>
    <property type="match status" value="1"/>
</dbReference>
<dbReference type="Pfam" id="PF07510">
    <property type="entry name" value="GmrSD_C"/>
    <property type="match status" value="1"/>
</dbReference>
<dbReference type="KEGG" id="efal:FH779_06820"/>
<organism evidence="3 4">
    <name type="scientific">Empedobacter falsenii</name>
    <dbReference type="NCBI Taxonomy" id="343874"/>
    <lineage>
        <taxon>Bacteria</taxon>
        <taxon>Pseudomonadati</taxon>
        <taxon>Bacteroidota</taxon>
        <taxon>Flavobacteriia</taxon>
        <taxon>Flavobacteriales</taxon>
        <taxon>Weeksellaceae</taxon>
        <taxon>Empedobacter</taxon>
    </lineage>
</organism>
<evidence type="ECO:0000259" key="1">
    <source>
        <dbReference type="Pfam" id="PF03235"/>
    </source>
</evidence>
<dbReference type="EMBL" id="CP040908">
    <property type="protein sequence ID" value="QLL57805.1"/>
    <property type="molecule type" value="Genomic_DNA"/>
</dbReference>
<gene>
    <name evidence="3" type="ORF">FH779_06820</name>
</gene>
<evidence type="ECO:0000313" key="4">
    <source>
        <dbReference type="Proteomes" id="UP000510643"/>
    </source>
</evidence>
<dbReference type="AlphaFoldDB" id="A0A7H9DS15"/>
<dbReference type="GeneID" id="78401162"/>
<feature type="domain" description="GmrSD restriction endonucleases N-terminal" evidence="1">
    <location>
        <begin position="11"/>
        <end position="198"/>
    </location>
</feature>
<dbReference type="Pfam" id="PF03235">
    <property type="entry name" value="GmrSD_N"/>
    <property type="match status" value="1"/>
</dbReference>
<dbReference type="PANTHER" id="PTHR35149">
    <property type="entry name" value="SLL5132 PROTEIN"/>
    <property type="match status" value="1"/>
</dbReference>
<evidence type="ECO:0000313" key="3">
    <source>
        <dbReference type="EMBL" id="QLL57805.1"/>
    </source>
</evidence>